<sequence length="463" mass="48564">MRATWRGRRGTSRLIARPLWRRKRRRRGPSGPGLALRAAVAGREGPVTSFTVPEVLQARPEVARGAATCMAECGQQVQQQARDTHDRRLDGWEGDAAAAAQHRVDALTNRLGNLGAAAECCGHAGAAFASTLQIARTTISAAVAAARAVGIEVAANGSLCGSLARFLPLVRRSIEGPIRAALTLLAQVDAASAAVVRAVGDVEAPAAGTAQPWTPPSFGPQTRIEQTPDGPVVYSGDLERADQIITIVNGVHSSEPGAAERTAAWAQRLVDHAAANGQTIAVAGWHAYSAPGNLATAALPSAAEEAAPRLREFQNHLRAVNPTAQLHVTGYSYGSVVVGTAAQSPGAPLAADRVTFLGSPGVRAGHRNQLHTQATDGHTEVRSIHVPGDLIGLTTWPDDGAHGRDPSAPTFGAEDTAPRGASWGSYLWHRLRDTHIVAEGDRDTHSSYPYDPEVEAALLQPGR</sequence>
<keyword evidence="4" id="KW-1185">Reference proteome</keyword>
<proteinExistence type="predicted"/>
<evidence type="ECO:0000259" key="2">
    <source>
        <dbReference type="Pfam" id="PF06259"/>
    </source>
</evidence>
<dbReference type="Pfam" id="PF06259">
    <property type="entry name" value="Abhydrolase_8"/>
    <property type="match status" value="1"/>
</dbReference>
<organism evidence="3 4">
    <name type="scientific">Corynebacterium heidelbergense</name>
    <dbReference type="NCBI Taxonomy" id="2055947"/>
    <lineage>
        <taxon>Bacteria</taxon>
        <taxon>Bacillati</taxon>
        <taxon>Actinomycetota</taxon>
        <taxon>Actinomycetes</taxon>
        <taxon>Mycobacteriales</taxon>
        <taxon>Corynebacteriaceae</taxon>
        <taxon>Corynebacterium</taxon>
    </lineage>
</organism>
<accession>A0A364V550</accession>
<evidence type="ECO:0000313" key="4">
    <source>
        <dbReference type="Proteomes" id="UP000251577"/>
    </source>
</evidence>
<gene>
    <name evidence="3" type="ORF">DLJ54_06785</name>
</gene>
<comment type="caution">
    <text evidence="3">The sequence shown here is derived from an EMBL/GenBank/DDBJ whole genome shotgun (WGS) entry which is preliminary data.</text>
</comment>
<feature type="region of interest" description="Disordered" evidence="1">
    <location>
        <begin position="205"/>
        <end position="227"/>
    </location>
</feature>
<evidence type="ECO:0000256" key="1">
    <source>
        <dbReference type="SAM" id="MobiDB-lite"/>
    </source>
</evidence>
<dbReference type="EMBL" id="QHCV01000061">
    <property type="protein sequence ID" value="RAV31752.1"/>
    <property type="molecule type" value="Genomic_DNA"/>
</dbReference>
<protein>
    <recommendedName>
        <fullName evidence="2">DUF1023 domain-containing protein</fullName>
    </recommendedName>
</protein>
<feature type="region of interest" description="Disordered" evidence="1">
    <location>
        <begin position="392"/>
        <end position="417"/>
    </location>
</feature>
<reference evidence="3 4" key="1">
    <citation type="journal article" date="2018" name="Syst. Appl. Microbiol.">
        <title>Corynebacterium heidelbergense sp. nov., isolated from the preen glands of Egyptian geese (Alopochen aegyptiacus).</title>
        <authorList>
            <person name="Braun M.S."/>
            <person name="Wang E."/>
            <person name="Zimmermann S."/>
            <person name="Wink M."/>
        </authorList>
    </citation>
    <scope>NUCLEOTIDE SEQUENCE [LARGE SCALE GENOMIC DNA]</scope>
    <source>
        <strain evidence="3 4">647</strain>
    </source>
</reference>
<dbReference type="InterPro" id="IPR029058">
    <property type="entry name" value="AB_hydrolase_fold"/>
</dbReference>
<dbReference type="AlphaFoldDB" id="A0A364V550"/>
<dbReference type="InterPro" id="IPR010427">
    <property type="entry name" value="DUF1023"/>
</dbReference>
<feature type="domain" description="DUF1023" evidence="2">
    <location>
        <begin position="234"/>
        <end position="374"/>
    </location>
</feature>
<dbReference type="SUPFAM" id="SSF53474">
    <property type="entry name" value="alpha/beta-Hydrolases"/>
    <property type="match status" value="1"/>
</dbReference>
<dbReference type="Gene3D" id="3.40.50.1820">
    <property type="entry name" value="alpha/beta hydrolase"/>
    <property type="match status" value="1"/>
</dbReference>
<name>A0A364V550_9CORY</name>
<evidence type="ECO:0000313" key="3">
    <source>
        <dbReference type="EMBL" id="RAV31752.1"/>
    </source>
</evidence>
<dbReference type="Proteomes" id="UP000251577">
    <property type="component" value="Unassembled WGS sequence"/>
</dbReference>